<keyword evidence="9 11" id="KW-0275">Fatty acid biosynthesis</keyword>
<dbReference type="AlphaFoldDB" id="A0A380RV94"/>
<dbReference type="InterPro" id="IPR018201">
    <property type="entry name" value="Ketoacyl_synth_AS"/>
</dbReference>
<evidence type="ECO:0000256" key="12">
    <source>
        <dbReference type="PIRSR" id="PIRSR000447-1"/>
    </source>
</evidence>
<dbReference type="InterPro" id="IPR014031">
    <property type="entry name" value="Ketoacyl_synth_C"/>
</dbReference>
<dbReference type="Pfam" id="PF02801">
    <property type="entry name" value="Ketoacyl-synt_C"/>
    <property type="match status" value="1"/>
</dbReference>
<evidence type="ECO:0000259" key="14">
    <source>
        <dbReference type="PROSITE" id="PS52004"/>
    </source>
</evidence>
<keyword evidence="6 11" id="KW-0808">Transferase</keyword>
<dbReference type="EC" id="2.3.1.179" evidence="3 11"/>
<accession>A0A380RV94</accession>
<dbReference type="Proteomes" id="UP000255423">
    <property type="component" value="Unassembled WGS sequence"/>
</dbReference>
<keyword evidence="5 11" id="KW-0444">Lipid biosynthesis</keyword>
<comment type="catalytic activity">
    <reaction evidence="11">
        <text>(9Z)-hexadecenoyl-[ACP] + malonyl-[ACP] + H(+) = 3-oxo-(11Z)-octadecenoyl-[ACP] + holo-[ACP] + CO2</text>
        <dbReference type="Rhea" id="RHEA:55040"/>
        <dbReference type="Rhea" id="RHEA-COMP:9623"/>
        <dbReference type="Rhea" id="RHEA-COMP:9685"/>
        <dbReference type="Rhea" id="RHEA-COMP:10800"/>
        <dbReference type="Rhea" id="RHEA-COMP:14074"/>
        <dbReference type="ChEBI" id="CHEBI:15378"/>
        <dbReference type="ChEBI" id="CHEBI:16526"/>
        <dbReference type="ChEBI" id="CHEBI:64479"/>
        <dbReference type="ChEBI" id="CHEBI:78449"/>
        <dbReference type="ChEBI" id="CHEBI:83989"/>
        <dbReference type="ChEBI" id="CHEBI:138538"/>
        <dbReference type="EC" id="2.3.1.179"/>
    </reaction>
</comment>
<evidence type="ECO:0000313" key="16">
    <source>
        <dbReference type="Proteomes" id="UP000255423"/>
    </source>
</evidence>
<evidence type="ECO:0000256" key="9">
    <source>
        <dbReference type="ARBA" id="ARBA00023160"/>
    </source>
</evidence>
<evidence type="ECO:0000256" key="10">
    <source>
        <dbReference type="ARBA" id="ARBA00023315"/>
    </source>
</evidence>
<keyword evidence="10 11" id="KW-0012">Acyltransferase</keyword>
<feature type="active site" description="For beta-ketoacyl synthase activity" evidence="12">
    <location>
        <position position="166"/>
    </location>
</feature>
<evidence type="ECO:0000313" key="15">
    <source>
        <dbReference type="EMBL" id="SUQ19436.1"/>
    </source>
</evidence>
<dbReference type="EMBL" id="UHJL01000001">
    <property type="protein sequence ID" value="SUQ19436.1"/>
    <property type="molecule type" value="Genomic_DNA"/>
</dbReference>
<dbReference type="Gene3D" id="3.40.47.10">
    <property type="match status" value="1"/>
</dbReference>
<comment type="pathway">
    <text evidence="1 11">Lipid metabolism; fatty acid biosynthesis.</text>
</comment>
<evidence type="ECO:0000256" key="11">
    <source>
        <dbReference type="PIRNR" id="PIRNR000447"/>
    </source>
</evidence>
<dbReference type="GO" id="GO:0004315">
    <property type="term" value="F:3-oxoacyl-[acyl-carrier-protein] synthase activity"/>
    <property type="evidence" value="ECO:0007669"/>
    <property type="project" value="UniProtKB-UniRule"/>
</dbReference>
<comment type="catalytic activity">
    <reaction evidence="11">
        <text>a fatty acyl-[ACP] + malonyl-[ACP] + H(+) = a 3-oxoacyl-[ACP] + holo-[ACP] + CO2</text>
        <dbReference type="Rhea" id="RHEA:22836"/>
        <dbReference type="Rhea" id="RHEA-COMP:9623"/>
        <dbReference type="Rhea" id="RHEA-COMP:9685"/>
        <dbReference type="Rhea" id="RHEA-COMP:9916"/>
        <dbReference type="Rhea" id="RHEA-COMP:14125"/>
        <dbReference type="ChEBI" id="CHEBI:15378"/>
        <dbReference type="ChEBI" id="CHEBI:16526"/>
        <dbReference type="ChEBI" id="CHEBI:64479"/>
        <dbReference type="ChEBI" id="CHEBI:78449"/>
        <dbReference type="ChEBI" id="CHEBI:78776"/>
        <dbReference type="ChEBI" id="CHEBI:138651"/>
    </reaction>
</comment>
<evidence type="ECO:0000256" key="8">
    <source>
        <dbReference type="ARBA" id="ARBA00023098"/>
    </source>
</evidence>
<name>A0A380RV94_FIBSU</name>
<evidence type="ECO:0000256" key="13">
    <source>
        <dbReference type="RuleBase" id="RU003694"/>
    </source>
</evidence>
<dbReference type="NCBIfam" id="TIGR03150">
    <property type="entry name" value="fabF"/>
    <property type="match status" value="1"/>
</dbReference>
<evidence type="ECO:0000256" key="1">
    <source>
        <dbReference type="ARBA" id="ARBA00005194"/>
    </source>
</evidence>
<dbReference type="InterPro" id="IPR017568">
    <property type="entry name" value="3-oxoacyl-ACP_synth-2"/>
</dbReference>
<feature type="domain" description="Ketosynthase family 3 (KS3)" evidence="14">
    <location>
        <begin position="4"/>
        <end position="414"/>
    </location>
</feature>
<keyword evidence="7" id="KW-0276">Fatty acid metabolism</keyword>
<protein>
    <recommendedName>
        <fullName evidence="4 11">3-oxoacyl-[acyl-carrier-protein] synthase 2</fullName>
        <ecNumber evidence="3 11">2.3.1.179</ecNumber>
    </recommendedName>
</protein>
<evidence type="ECO:0000256" key="2">
    <source>
        <dbReference type="ARBA" id="ARBA00008467"/>
    </source>
</evidence>
<comment type="function">
    <text evidence="11">Involved in the type II fatty acid elongation cycle. Catalyzes the elongation of a wide range of acyl-ACP by the addition of two carbons from malonyl-ACP to an acyl acceptor. Can efficiently catalyze the conversion of palmitoleoyl-ACP (cis-hexadec-9-enoyl-ACP) to cis-vaccenoyl-ACP (cis-octadec-11-enoyl-ACP), an essential step in the thermal regulation of fatty acid composition.</text>
</comment>
<dbReference type="NCBIfam" id="NF005589">
    <property type="entry name" value="PRK07314.1"/>
    <property type="match status" value="1"/>
</dbReference>
<dbReference type="InterPro" id="IPR020841">
    <property type="entry name" value="PKS_Beta-ketoAc_synthase_dom"/>
</dbReference>
<dbReference type="CDD" id="cd00834">
    <property type="entry name" value="KAS_I_II"/>
    <property type="match status" value="1"/>
</dbReference>
<sequence length="417" mass="43810">MMNRRRVVITGMGAVTPVGKSAPELWNAIKAGKCGIGPITLFDATNCPVKIAAEVKDFKPEEHGIDPKEARRMARFTQFLVAAANEAVKDASLTKEEIAADTTGIVAGNGLAGMDVVEETYCKYLEGGRRRVSPLAMPELIANEACANVSIALGITGSAWTVCTACASGTDAIGVALDAVRSGRLDVCLAGGSESAITDYSIKSFAGMHALTDKFNDAPEKASRPFDKDRSGFVMGEAGAILVLEELEHAKARGAKIYAEVAGYGSSADAYHITSPRPGGETCAKAMIKAMKDAGIAPTDVDYYNAHGTSTHLNDLTETQMLKIALGEHAYKIKVSSTKSMTGHCVGAAGVIEAMISTLAIRDSFYPATINLDNPDAECDLDYVPHKGVEGNIDVAVSASLGFGGHNGIVVIKKFKD</sequence>
<dbReference type="GO" id="GO:0005829">
    <property type="term" value="C:cytosol"/>
    <property type="evidence" value="ECO:0007669"/>
    <property type="project" value="TreeGrafter"/>
</dbReference>
<dbReference type="GO" id="GO:0006633">
    <property type="term" value="P:fatty acid biosynthetic process"/>
    <property type="evidence" value="ECO:0007669"/>
    <property type="project" value="UniProtKB-UniRule"/>
</dbReference>
<dbReference type="PANTHER" id="PTHR11712">
    <property type="entry name" value="POLYKETIDE SYNTHASE-RELATED"/>
    <property type="match status" value="1"/>
</dbReference>
<dbReference type="PIRSF" id="PIRSF000447">
    <property type="entry name" value="KAS_II"/>
    <property type="match status" value="1"/>
</dbReference>
<dbReference type="PROSITE" id="PS00606">
    <property type="entry name" value="KS3_1"/>
    <property type="match status" value="1"/>
</dbReference>
<evidence type="ECO:0000256" key="5">
    <source>
        <dbReference type="ARBA" id="ARBA00022516"/>
    </source>
</evidence>
<dbReference type="SMART" id="SM00825">
    <property type="entry name" value="PKS_KS"/>
    <property type="match status" value="1"/>
</dbReference>
<dbReference type="Pfam" id="PF00109">
    <property type="entry name" value="ketoacyl-synt"/>
    <property type="match status" value="1"/>
</dbReference>
<dbReference type="InterPro" id="IPR000794">
    <property type="entry name" value="Beta-ketoacyl_synthase"/>
</dbReference>
<evidence type="ECO:0000256" key="6">
    <source>
        <dbReference type="ARBA" id="ARBA00022679"/>
    </source>
</evidence>
<evidence type="ECO:0000256" key="4">
    <source>
        <dbReference type="ARBA" id="ARBA00014657"/>
    </source>
</evidence>
<dbReference type="PANTHER" id="PTHR11712:SF336">
    <property type="entry name" value="3-OXOACYL-[ACYL-CARRIER-PROTEIN] SYNTHASE, MITOCHONDRIAL"/>
    <property type="match status" value="1"/>
</dbReference>
<dbReference type="SUPFAM" id="SSF53901">
    <property type="entry name" value="Thiolase-like"/>
    <property type="match status" value="2"/>
</dbReference>
<reference evidence="15 16" key="1">
    <citation type="submission" date="2017-08" db="EMBL/GenBank/DDBJ databases">
        <authorList>
            <person name="de Groot N.N."/>
        </authorList>
    </citation>
    <scope>NUCLEOTIDE SEQUENCE [LARGE SCALE GENOMIC DNA]</scope>
    <source>
        <strain evidence="15 16">HM2</strain>
    </source>
</reference>
<keyword evidence="8" id="KW-0443">Lipid metabolism</keyword>
<dbReference type="PROSITE" id="PS52004">
    <property type="entry name" value="KS3_2"/>
    <property type="match status" value="1"/>
</dbReference>
<dbReference type="UniPathway" id="UPA00094"/>
<comment type="similarity">
    <text evidence="2 11 13">Belongs to the thiolase-like superfamily. Beta-ketoacyl-ACP synthases family.</text>
</comment>
<organism evidence="15 16">
    <name type="scientific">Fibrobacter succinogenes</name>
    <name type="common">Bacteroides succinogenes</name>
    <dbReference type="NCBI Taxonomy" id="833"/>
    <lineage>
        <taxon>Bacteria</taxon>
        <taxon>Pseudomonadati</taxon>
        <taxon>Fibrobacterota</taxon>
        <taxon>Fibrobacteria</taxon>
        <taxon>Fibrobacterales</taxon>
        <taxon>Fibrobacteraceae</taxon>
        <taxon>Fibrobacter</taxon>
    </lineage>
</organism>
<gene>
    <name evidence="15" type="ORF">SAMN05661053_0668</name>
</gene>
<dbReference type="InterPro" id="IPR016039">
    <property type="entry name" value="Thiolase-like"/>
</dbReference>
<evidence type="ECO:0000256" key="7">
    <source>
        <dbReference type="ARBA" id="ARBA00022832"/>
    </source>
</evidence>
<dbReference type="FunFam" id="3.40.47.10:FF:000018">
    <property type="entry name" value="3-oxoacyl-[acyl-carrier-protein] synthase 2"/>
    <property type="match status" value="1"/>
</dbReference>
<evidence type="ECO:0000256" key="3">
    <source>
        <dbReference type="ARBA" id="ARBA00012356"/>
    </source>
</evidence>
<proteinExistence type="inferred from homology"/>
<dbReference type="InterPro" id="IPR014030">
    <property type="entry name" value="Ketoacyl_synth_N"/>
</dbReference>